<name>V5GL81_KALBG</name>
<sequence length="402" mass="44560">MSRGDAAESGSSVTPRKRPAEDFIKPIYGNFQRYYHIRNPNTADQDAWIPGSSAHPALAVDGRVTSILTYLCSYFAVTDEASKRIYPSEQVEVLDIGCNSGKLTIELAQTLPGLLRECRAGGQNPDSRYEDRVMSKGDVRIVGVDIDASLIRQAKMAAAAARSRYRPEHIRNAGDRNLDDTSDRNALPPKACHFPSVFPTLYGSIPSTANKEGSLCAEHHSHDAHLCPPYLDFHALEWVSSSSPQPVPSSHPIHDTSPDRGYTIILALSITKWIHIQQSDLGLIRFFARISSSLRPGGLLFLERQQWPSYHSARNMDSTMKGKIRQLQLRPDGDFDWWLETMGVELVDVIGHGTGVGFERPLQVFRKTEGSKEAELVERVLNEGLEPVAWVARSRSSRSAGG</sequence>
<evidence type="ECO:0000313" key="8">
    <source>
        <dbReference type="EMBL" id="EST06712.1"/>
    </source>
</evidence>
<protein>
    <recommendedName>
        <fullName evidence="6">RNA methyltransferase</fullName>
        <ecNumber evidence="6">2.1.1.-</ecNumber>
    </recommendedName>
</protein>
<keyword evidence="2 6" id="KW-0489">Methyltransferase</keyword>
<dbReference type="GeneID" id="27420862"/>
<dbReference type="PANTHER" id="PTHR12315:SF0">
    <property type="entry name" value="7SK SNRNA METHYLPHOSPHATE CAPPING ENZYME"/>
    <property type="match status" value="1"/>
</dbReference>
<dbReference type="EMBL" id="KI545873">
    <property type="protein sequence ID" value="EST06712.1"/>
    <property type="molecule type" value="Genomic_DNA"/>
</dbReference>
<dbReference type="OMA" id="WPSYHSA"/>
<dbReference type="PANTHER" id="PTHR12315">
    <property type="entry name" value="BICOID-INTERACTING PROTEIN RELATED"/>
    <property type="match status" value="1"/>
</dbReference>
<dbReference type="InterPro" id="IPR024160">
    <property type="entry name" value="BIN3_SAM-bd_dom"/>
</dbReference>
<dbReference type="GO" id="GO:0017069">
    <property type="term" value="F:snRNA binding"/>
    <property type="evidence" value="ECO:0007669"/>
    <property type="project" value="TreeGrafter"/>
</dbReference>
<dbReference type="Gene3D" id="3.40.50.150">
    <property type="entry name" value="Vaccinia Virus protein VP39"/>
    <property type="match status" value="1"/>
</dbReference>
<dbReference type="AlphaFoldDB" id="V5GL81"/>
<keyword evidence="4 5" id="KW-0949">S-adenosyl-L-methionine</keyword>
<evidence type="ECO:0000259" key="7">
    <source>
        <dbReference type="PROSITE" id="PS51515"/>
    </source>
</evidence>
<dbReference type="GO" id="GO:0008173">
    <property type="term" value="F:RNA methyltransferase activity"/>
    <property type="evidence" value="ECO:0007669"/>
    <property type="project" value="UniProtKB-UniRule"/>
</dbReference>
<dbReference type="InterPro" id="IPR029063">
    <property type="entry name" value="SAM-dependent_MTases_sf"/>
</dbReference>
<evidence type="ECO:0000256" key="4">
    <source>
        <dbReference type="ARBA" id="ARBA00022691"/>
    </source>
</evidence>
<dbReference type="GO" id="GO:0040031">
    <property type="term" value="P:snRNA modification"/>
    <property type="evidence" value="ECO:0007669"/>
    <property type="project" value="TreeGrafter"/>
</dbReference>
<dbReference type="OrthoDB" id="540004at2759"/>
<evidence type="ECO:0000256" key="6">
    <source>
        <dbReference type="RuleBase" id="RU367087"/>
    </source>
</evidence>
<accession>V5GL81</accession>
<keyword evidence="9" id="KW-1185">Reference proteome</keyword>
<organism evidence="8 9">
    <name type="scientific">Kalmanozyma brasiliensis (strain GHG001)</name>
    <name type="common">Yeast</name>
    <name type="synonym">Pseudozyma brasiliensis</name>
    <dbReference type="NCBI Taxonomy" id="1365824"/>
    <lineage>
        <taxon>Eukaryota</taxon>
        <taxon>Fungi</taxon>
        <taxon>Dikarya</taxon>
        <taxon>Basidiomycota</taxon>
        <taxon>Ustilaginomycotina</taxon>
        <taxon>Ustilaginomycetes</taxon>
        <taxon>Ustilaginales</taxon>
        <taxon>Ustilaginaceae</taxon>
        <taxon>Kalmanozyma</taxon>
    </lineage>
</organism>
<dbReference type="RefSeq" id="XP_016291701.1">
    <property type="nucleotide sequence ID" value="XM_016438184.1"/>
</dbReference>
<dbReference type="GO" id="GO:0008171">
    <property type="term" value="F:O-methyltransferase activity"/>
    <property type="evidence" value="ECO:0007669"/>
    <property type="project" value="UniProtKB-UniRule"/>
</dbReference>
<proteinExistence type="inferred from homology"/>
<evidence type="ECO:0000313" key="9">
    <source>
        <dbReference type="Proteomes" id="UP000019377"/>
    </source>
</evidence>
<evidence type="ECO:0000256" key="1">
    <source>
        <dbReference type="ARBA" id="ARBA00008361"/>
    </source>
</evidence>
<evidence type="ECO:0000256" key="2">
    <source>
        <dbReference type="ARBA" id="ARBA00022603"/>
    </source>
</evidence>
<feature type="domain" description="Bin3-type SAM" evidence="7">
    <location>
        <begin position="75"/>
        <end position="370"/>
    </location>
</feature>
<dbReference type="SUPFAM" id="SSF53335">
    <property type="entry name" value="S-adenosyl-L-methionine-dependent methyltransferases"/>
    <property type="match status" value="1"/>
</dbReference>
<dbReference type="PROSITE" id="PS51515">
    <property type="entry name" value="BIN3_SAM"/>
    <property type="match status" value="1"/>
</dbReference>
<reference evidence="9" key="1">
    <citation type="journal article" date="2013" name="Genome Announc.">
        <title>Draft genome sequence of Pseudozyma brasiliensis sp. nov. strain GHG001, a high producer of endo-1,4-xylanase isolated from an insect pest of sugarcane.</title>
        <authorList>
            <person name="Oliveira J.V.D.C."/>
            <person name="dos Santos R.A.C."/>
            <person name="Borges T.A."/>
            <person name="Riano-Pachon D.M."/>
            <person name="Goldman G.H."/>
        </authorList>
    </citation>
    <scope>NUCLEOTIDE SEQUENCE [LARGE SCALE GENOMIC DNA]</scope>
    <source>
        <strain evidence="9">GHG001</strain>
    </source>
</reference>
<dbReference type="STRING" id="1365824.V5GL81"/>
<dbReference type="GO" id="GO:0032259">
    <property type="term" value="P:methylation"/>
    <property type="evidence" value="ECO:0007669"/>
    <property type="project" value="UniProtKB-KW"/>
</dbReference>
<dbReference type="Proteomes" id="UP000019377">
    <property type="component" value="Unassembled WGS sequence"/>
</dbReference>
<evidence type="ECO:0000256" key="3">
    <source>
        <dbReference type="ARBA" id="ARBA00022679"/>
    </source>
</evidence>
<dbReference type="HOGENOM" id="CLU_004729_1_0_1"/>
<keyword evidence="3 6" id="KW-0808">Transferase</keyword>
<dbReference type="Pfam" id="PF06859">
    <property type="entry name" value="Bin3"/>
    <property type="match status" value="1"/>
</dbReference>
<comment type="similarity">
    <text evidence="1 6">Belongs to the methyltransferase superfamily.</text>
</comment>
<dbReference type="InterPro" id="IPR039772">
    <property type="entry name" value="Bin3-like"/>
</dbReference>
<dbReference type="InterPro" id="IPR010675">
    <property type="entry name" value="Bin3_C"/>
</dbReference>
<evidence type="ECO:0000256" key="5">
    <source>
        <dbReference type="PROSITE-ProRule" id="PRU00848"/>
    </source>
</evidence>
<dbReference type="EC" id="2.1.1.-" evidence="6"/>
<gene>
    <name evidence="8" type="ORF">PSEUBRA_SCAF3g04247</name>
</gene>
<dbReference type="eggNOG" id="KOG2899">
    <property type="taxonomic scope" value="Eukaryota"/>
</dbReference>